<feature type="compositionally biased region" description="Polar residues" evidence="1">
    <location>
        <begin position="74"/>
        <end position="92"/>
    </location>
</feature>
<evidence type="ECO:0000313" key="2">
    <source>
        <dbReference type="EMBL" id="KAG5584821.1"/>
    </source>
</evidence>
<feature type="region of interest" description="Disordered" evidence="1">
    <location>
        <begin position="1"/>
        <end position="23"/>
    </location>
</feature>
<protein>
    <submittedName>
        <fullName evidence="2">Uncharacterized protein</fullName>
    </submittedName>
</protein>
<dbReference type="AlphaFoldDB" id="A0A9J5XB50"/>
<organism evidence="2 3">
    <name type="scientific">Solanum commersonii</name>
    <name type="common">Commerson's wild potato</name>
    <name type="synonym">Commerson's nightshade</name>
    <dbReference type="NCBI Taxonomy" id="4109"/>
    <lineage>
        <taxon>Eukaryota</taxon>
        <taxon>Viridiplantae</taxon>
        <taxon>Streptophyta</taxon>
        <taxon>Embryophyta</taxon>
        <taxon>Tracheophyta</taxon>
        <taxon>Spermatophyta</taxon>
        <taxon>Magnoliopsida</taxon>
        <taxon>eudicotyledons</taxon>
        <taxon>Gunneridae</taxon>
        <taxon>Pentapetalae</taxon>
        <taxon>asterids</taxon>
        <taxon>lamiids</taxon>
        <taxon>Solanales</taxon>
        <taxon>Solanaceae</taxon>
        <taxon>Solanoideae</taxon>
        <taxon>Solaneae</taxon>
        <taxon>Solanum</taxon>
    </lineage>
</organism>
<evidence type="ECO:0000313" key="3">
    <source>
        <dbReference type="Proteomes" id="UP000824120"/>
    </source>
</evidence>
<feature type="region of interest" description="Disordered" evidence="1">
    <location>
        <begin position="73"/>
        <end position="92"/>
    </location>
</feature>
<sequence length="92" mass="9773">MCTPQPPPYVRTGESSTIGGELSHSLLPSPSSLRFPLFISSLLAPSRRFSPTRMARQIAASLSSLQSAKARCSLSPSTAPTNELQAISISSR</sequence>
<dbReference type="Proteomes" id="UP000824120">
    <property type="component" value="Chromosome 9"/>
</dbReference>
<gene>
    <name evidence="2" type="ORF">H5410_045255</name>
</gene>
<proteinExistence type="predicted"/>
<name>A0A9J5XB50_SOLCO</name>
<keyword evidence="3" id="KW-1185">Reference proteome</keyword>
<accession>A0A9J5XB50</accession>
<comment type="caution">
    <text evidence="2">The sequence shown here is derived from an EMBL/GenBank/DDBJ whole genome shotgun (WGS) entry which is preliminary data.</text>
</comment>
<reference evidence="2 3" key="1">
    <citation type="submission" date="2020-09" db="EMBL/GenBank/DDBJ databases">
        <title>De no assembly of potato wild relative species, Solanum commersonii.</title>
        <authorList>
            <person name="Cho K."/>
        </authorList>
    </citation>
    <scope>NUCLEOTIDE SEQUENCE [LARGE SCALE GENOMIC DNA]</scope>
    <source>
        <strain evidence="2">LZ3.2</strain>
        <tissue evidence="2">Leaf</tissue>
    </source>
</reference>
<dbReference type="EMBL" id="JACXVP010000009">
    <property type="protein sequence ID" value="KAG5584821.1"/>
    <property type="molecule type" value="Genomic_DNA"/>
</dbReference>
<evidence type="ECO:0000256" key="1">
    <source>
        <dbReference type="SAM" id="MobiDB-lite"/>
    </source>
</evidence>